<dbReference type="Pfam" id="PF04063">
    <property type="entry name" value="DUF383"/>
    <property type="match status" value="1"/>
</dbReference>
<comment type="similarity">
    <text evidence="1">Belongs to the HGH1 family.</text>
</comment>
<dbReference type="Gene3D" id="1.25.10.10">
    <property type="entry name" value="Leucine-rich Repeat Variant"/>
    <property type="match status" value="1"/>
</dbReference>
<dbReference type="InterPro" id="IPR007206">
    <property type="entry name" value="Protein_HGH1_C"/>
</dbReference>
<dbReference type="InterPro" id="IPR039717">
    <property type="entry name" value="Hgh1"/>
</dbReference>
<accession>A0A7S3QJL9</accession>
<protein>
    <recommendedName>
        <fullName evidence="2">Protein HGH1 homolog</fullName>
    </recommendedName>
</protein>
<dbReference type="InterPro" id="IPR007205">
    <property type="entry name" value="Protein_HGH1_N"/>
</dbReference>
<dbReference type="PANTHER" id="PTHR13387:SF9">
    <property type="entry name" value="PROTEIN HGH1 HOMOLOG"/>
    <property type="match status" value="1"/>
</dbReference>
<organism evidence="6">
    <name type="scientific">Chaetoceros debilis</name>
    <dbReference type="NCBI Taxonomy" id="122233"/>
    <lineage>
        <taxon>Eukaryota</taxon>
        <taxon>Sar</taxon>
        <taxon>Stramenopiles</taxon>
        <taxon>Ochrophyta</taxon>
        <taxon>Bacillariophyta</taxon>
        <taxon>Coscinodiscophyceae</taxon>
        <taxon>Chaetocerotophycidae</taxon>
        <taxon>Chaetocerotales</taxon>
        <taxon>Chaetocerotaceae</taxon>
        <taxon>Chaetoceros</taxon>
    </lineage>
</organism>
<evidence type="ECO:0000313" key="6">
    <source>
        <dbReference type="EMBL" id="CAE0479124.1"/>
    </source>
</evidence>
<feature type="compositionally biased region" description="Basic and acidic residues" evidence="3">
    <location>
        <begin position="211"/>
        <end position="224"/>
    </location>
</feature>
<evidence type="ECO:0000256" key="1">
    <source>
        <dbReference type="ARBA" id="ARBA00006712"/>
    </source>
</evidence>
<feature type="domain" description="Protein HGH1 C-terminal" evidence="5">
    <location>
        <begin position="396"/>
        <end position="449"/>
    </location>
</feature>
<dbReference type="InterPro" id="IPR016024">
    <property type="entry name" value="ARM-type_fold"/>
</dbReference>
<sequence length="496" mass="55338">MSGEVVYKDLIGFLQSERADLRKAASEAVLQVTDQGSMASLIKYGAIAPLCRLASRSTSTTGEDEASGITALEALVQLSSQGTSINQCIEDILNSGGINRMTEIALTPCTRSKKNNPKSVESWRKRVNFSLALLANMTRTERGAVDLCGYSMPEEAVHAEVEVVNENEEEEEKIPEKLPSKPTMALLTAMFLFGGNIKEKEENDNDEETEDKDKDGHKETETEKSQQQQQQEKNKDEEQQAGDIMIMTPNEFSRSIDKIAACADDPFQHFAAVLMNATQVEQGRRFVMKINHNSSSASASAKPTSILQRILPELRSTNPIRRRGISGTLKNCCFDKDSSWWLLNEVDVLPNILYPLSGPEELDLDEKRGMDPDLWLEGPDKVREPDQVARLLLVEAVLLLCATGRRSREQIRVQRTYVVLKTMDMSEESEEISERIDECVQYLRRDEEGTHDGSSDDFVYDTLGIGKKKMLALPAPSASEQVGGEKKSDDDYDDID</sequence>
<evidence type="ECO:0000256" key="3">
    <source>
        <dbReference type="SAM" id="MobiDB-lite"/>
    </source>
</evidence>
<dbReference type="SUPFAM" id="SSF48371">
    <property type="entry name" value="ARM repeat"/>
    <property type="match status" value="1"/>
</dbReference>
<reference evidence="6" key="1">
    <citation type="submission" date="2021-01" db="EMBL/GenBank/DDBJ databases">
        <authorList>
            <person name="Corre E."/>
            <person name="Pelletier E."/>
            <person name="Niang G."/>
            <person name="Scheremetjew M."/>
            <person name="Finn R."/>
            <person name="Kale V."/>
            <person name="Holt S."/>
            <person name="Cochrane G."/>
            <person name="Meng A."/>
            <person name="Brown T."/>
            <person name="Cohen L."/>
        </authorList>
    </citation>
    <scope>NUCLEOTIDE SEQUENCE</scope>
    <source>
        <strain evidence="6">MM31A-1</strain>
    </source>
</reference>
<name>A0A7S3QJL9_9STRA</name>
<dbReference type="EMBL" id="HBIO01031287">
    <property type="protein sequence ID" value="CAE0479124.1"/>
    <property type="molecule type" value="Transcribed_RNA"/>
</dbReference>
<dbReference type="InterPro" id="IPR011989">
    <property type="entry name" value="ARM-like"/>
</dbReference>
<feature type="region of interest" description="Disordered" evidence="3">
    <location>
        <begin position="196"/>
        <end position="242"/>
    </location>
</feature>
<feature type="domain" description="Protein HGH1 N-terminal" evidence="4">
    <location>
        <begin position="228"/>
        <end position="390"/>
    </location>
</feature>
<dbReference type="AlphaFoldDB" id="A0A7S3QJL9"/>
<dbReference type="PANTHER" id="PTHR13387">
    <property type="entry name" value="PROTEIN HGH1 HOMOLOG"/>
    <property type="match status" value="1"/>
</dbReference>
<feature type="region of interest" description="Disordered" evidence="3">
    <location>
        <begin position="474"/>
        <end position="496"/>
    </location>
</feature>
<evidence type="ECO:0000256" key="2">
    <source>
        <dbReference type="ARBA" id="ARBA00014076"/>
    </source>
</evidence>
<evidence type="ECO:0000259" key="4">
    <source>
        <dbReference type="Pfam" id="PF04063"/>
    </source>
</evidence>
<evidence type="ECO:0000259" key="5">
    <source>
        <dbReference type="Pfam" id="PF04064"/>
    </source>
</evidence>
<dbReference type="Pfam" id="PF04064">
    <property type="entry name" value="DUF384"/>
    <property type="match status" value="1"/>
</dbReference>
<proteinExistence type="inferred from homology"/>
<gene>
    <name evidence="6" type="ORF">CDEB00056_LOCUS23978</name>
</gene>